<comment type="caution">
    <text evidence="1">The sequence shown here is derived from an EMBL/GenBank/DDBJ whole genome shotgun (WGS) entry which is preliminary data.</text>
</comment>
<sequence length="517" mass="58369">MQFMDLNEDIIFYILEILLIKYDAGRTMDTECWQPDLAALARTCRTLKDPSLDVLWRTQYSFSVQLVKTLPVDALEITAELTPAWGEDKEFIFLKRTLLPSDWERFFVYASRIKHLFVGTSRCIGPGWKGVHHSTFCALAASSPTSCLLPNLSTFNICCTDWILGSGCNLPSCLATMFHQDLRSLKCEAGFSNQTLISMFDAISHCHQMKELVIEATQALFLANMHPGLSHLQSFKTGEYNLLFSLDALFEIGMWDRLVELEITISRDFTPEDIICRGARGKYFPALRRLSLATYALPLISAFIAGVQSTQLEDIHLDVYATFTPATLPEVYDYLTQLRSISVIVHQVFKSRKRDARSGASIFTPLIPFRKLRTVKILSRRVSKAKAFTAADIAVIPQAWPNLEFLDLGVFCSRDVTLSDVADLATRCPRLWKLCNHFDATSVPDISAGQSSDNSGAHVSSKLRVLDVADSPVKDPERVVAFFSQRFPNIEQLICGHEYEYDLWDSVRQSLDLEVEE</sequence>
<reference evidence="1" key="1">
    <citation type="journal article" date="2021" name="New Phytol.">
        <title>Evolutionary innovations through gain and loss of genes in the ectomycorrhizal Boletales.</title>
        <authorList>
            <person name="Wu G."/>
            <person name="Miyauchi S."/>
            <person name="Morin E."/>
            <person name="Kuo A."/>
            <person name="Drula E."/>
            <person name="Varga T."/>
            <person name="Kohler A."/>
            <person name="Feng B."/>
            <person name="Cao Y."/>
            <person name="Lipzen A."/>
            <person name="Daum C."/>
            <person name="Hundley H."/>
            <person name="Pangilinan J."/>
            <person name="Johnson J."/>
            <person name="Barry K."/>
            <person name="LaButti K."/>
            <person name="Ng V."/>
            <person name="Ahrendt S."/>
            <person name="Min B."/>
            <person name="Choi I.G."/>
            <person name="Park H."/>
            <person name="Plett J.M."/>
            <person name="Magnuson J."/>
            <person name="Spatafora J.W."/>
            <person name="Nagy L.G."/>
            <person name="Henrissat B."/>
            <person name="Grigoriev I.V."/>
            <person name="Yang Z.L."/>
            <person name="Xu J."/>
            <person name="Martin F.M."/>
        </authorList>
    </citation>
    <scope>NUCLEOTIDE SEQUENCE</scope>
    <source>
        <strain evidence="1">ATCC 28755</strain>
    </source>
</reference>
<evidence type="ECO:0000313" key="2">
    <source>
        <dbReference type="Proteomes" id="UP000790377"/>
    </source>
</evidence>
<keyword evidence="2" id="KW-1185">Reference proteome</keyword>
<dbReference type="Proteomes" id="UP000790377">
    <property type="component" value="Unassembled WGS sequence"/>
</dbReference>
<dbReference type="EMBL" id="MU267668">
    <property type="protein sequence ID" value="KAH7911758.1"/>
    <property type="molecule type" value="Genomic_DNA"/>
</dbReference>
<organism evidence="1 2">
    <name type="scientific">Hygrophoropsis aurantiaca</name>
    <dbReference type="NCBI Taxonomy" id="72124"/>
    <lineage>
        <taxon>Eukaryota</taxon>
        <taxon>Fungi</taxon>
        <taxon>Dikarya</taxon>
        <taxon>Basidiomycota</taxon>
        <taxon>Agaricomycotina</taxon>
        <taxon>Agaricomycetes</taxon>
        <taxon>Agaricomycetidae</taxon>
        <taxon>Boletales</taxon>
        <taxon>Coniophorineae</taxon>
        <taxon>Hygrophoropsidaceae</taxon>
        <taxon>Hygrophoropsis</taxon>
    </lineage>
</organism>
<accession>A0ACB8AGA6</accession>
<protein>
    <submittedName>
        <fullName evidence="1">Uncharacterized protein</fullName>
    </submittedName>
</protein>
<proteinExistence type="predicted"/>
<evidence type="ECO:0000313" key="1">
    <source>
        <dbReference type="EMBL" id="KAH7911758.1"/>
    </source>
</evidence>
<gene>
    <name evidence="1" type="ORF">BJ138DRAFT_1149849</name>
</gene>
<name>A0ACB8AGA6_9AGAM</name>